<dbReference type="Proteomes" id="UP000008711">
    <property type="component" value="Unassembled WGS sequence"/>
</dbReference>
<sequence>MSDCSSSNSGANSQRREKSVSYALYLHRRELGRPKRRLMRIASTKLQLTNELIQLQQRRQWETAFDLEFDAEASSQQRSALDREREYRDRLRTNMQRQLEKQQKRKRKYLQEIGSCSTANYQ</sequence>
<evidence type="ECO:0000313" key="1">
    <source>
        <dbReference type="EMBL" id="EDV50963.1"/>
    </source>
</evidence>
<dbReference type="eggNOG" id="ENOG502T8V9">
    <property type="taxonomic scope" value="Eukaryota"/>
</dbReference>
<dbReference type="EMBL" id="CH954178">
    <property type="protein sequence ID" value="EDV50963.1"/>
    <property type="molecule type" value="Genomic_DNA"/>
</dbReference>
<accession>B3NG62</accession>
<gene>
    <name evidence="1" type="primary">Dere\GG14162</name>
    <name evidence="1" type="synonym">dere_GLEANR_14359</name>
    <name evidence="1" type="synonym">GG14162</name>
    <name evidence="1" type="ORF">Dere_GG14162</name>
</gene>
<proteinExistence type="predicted"/>
<name>B3NG62_DROER</name>
<reference evidence="1 2" key="1">
    <citation type="journal article" date="2007" name="Nature">
        <title>Evolution of genes and genomes on the Drosophila phylogeny.</title>
        <authorList>
            <consortium name="Drosophila 12 Genomes Consortium"/>
            <person name="Clark A.G."/>
            <person name="Eisen M.B."/>
            <person name="Smith D.R."/>
            <person name="Bergman C.M."/>
            <person name="Oliver B."/>
            <person name="Markow T.A."/>
            <person name="Kaufman T.C."/>
            <person name="Kellis M."/>
            <person name="Gelbart W."/>
            <person name="Iyer V.N."/>
            <person name="Pollard D.A."/>
            <person name="Sackton T.B."/>
            <person name="Larracuente A.M."/>
            <person name="Singh N.D."/>
            <person name="Abad J.P."/>
            <person name="Abt D.N."/>
            <person name="Adryan B."/>
            <person name="Aguade M."/>
            <person name="Akashi H."/>
            <person name="Anderson W.W."/>
            <person name="Aquadro C.F."/>
            <person name="Ardell D.H."/>
            <person name="Arguello R."/>
            <person name="Artieri C.G."/>
            <person name="Barbash D.A."/>
            <person name="Barker D."/>
            <person name="Barsanti P."/>
            <person name="Batterham P."/>
            <person name="Batzoglou S."/>
            <person name="Begun D."/>
            <person name="Bhutkar A."/>
            <person name="Blanco E."/>
            <person name="Bosak S.A."/>
            <person name="Bradley R.K."/>
            <person name="Brand A.D."/>
            <person name="Brent M.R."/>
            <person name="Brooks A.N."/>
            <person name="Brown R.H."/>
            <person name="Butlin R.K."/>
            <person name="Caggese C."/>
            <person name="Calvi B.R."/>
            <person name="Bernardo de Carvalho A."/>
            <person name="Caspi A."/>
            <person name="Castrezana S."/>
            <person name="Celniker S.E."/>
            <person name="Chang J.L."/>
            <person name="Chapple C."/>
            <person name="Chatterji S."/>
            <person name="Chinwalla A."/>
            <person name="Civetta A."/>
            <person name="Clifton S.W."/>
            <person name="Comeron J.M."/>
            <person name="Costello J.C."/>
            <person name="Coyne J.A."/>
            <person name="Daub J."/>
            <person name="David R.G."/>
            <person name="Delcher A.L."/>
            <person name="Delehaunty K."/>
            <person name="Do C.B."/>
            <person name="Ebling H."/>
            <person name="Edwards K."/>
            <person name="Eickbush T."/>
            <person name="Evans J.D."/>
            <person name="Filipski A."/>
            <person name="Findeiss S."/>
            <person name="Freyhult E."/>
            <person name="Fulton L."/>
            <person name="Fulton R."/>
            <person name="Garcia A.C."/>
            <person name="Gardiner A."/>
            <person name="Garfield D.A."/>
            <person name="Garvin B.E."/>
            <person name="Gibson G."/>
            <person name="Gilbert D."/>
            <person name="Gnerre S."/>
            <person name="Godfrey J."/>
            <person name="Good R."/>
            <person name="Gotea V."/>
            <person name="Gravely B."/>
            <person name="Greenberg A.J."/>
            <person name="Griffiths-Jones S."/>
            <person name="Gross S."/>
            <person name="Guigo R."/>
            <person name="Gustafson E.A."/>
            <person name="Haerty W."/>
            <person name="Hahn M.W."/>
            <person name="Halligan D.L."/>
            <person name="Halpern A.L."/>
            <person name="Halter G.M."/>
            <person name="Han M.V."/>
            <person name="Heger A."/>
            <person name="Hillier L."/>
            <person name="Hinrichs A.S."/>
            <person name="Holmes I."/>
            <person name="Hoskins R.A."/>
            <person name="Hubisz M.J."/>
            <person name="Hultmark D."/>
            <person name="Huntley M.A."/>
            <person name="Jaffe D.B."/>
            <person name="Jagadeeshan S."/>
            <person name="Jeck W.R."/>
            <person name="Johnson J."/>
            <person name="Jones C.D."/>
            <person name="Jordan W.C."/>
            <person name="Karpen G.H."/>
            <person name="Kataoka E."/>
            <person name="Keightley P.D."/>
            <person name="Kheradpour P."/>
            <person name="Kirkness E.F."/>
            <person name="Koerich L.B."/>
            <person name="Kristiansen K."/>
            <person name="Kudrna D."/>
            <person name="Kulathinal R.J."/>
            <person name="Kumar S."/>
            <person name="Kwok R."/>
            <person name="Lander E."/>
            <person name="Langley C.H."/>
            <person name="Lapoint R."/>
            <person name="Lazzaro B.P."/>
            <person name="Lee S.J."/>
            <person name="Levesque L."/>
            <person name="Li R."/>
            <person name="Lin C.F."/>
            <person name="Lin M.F."/>
            <person name="Lindblad-Toh K."/>
            <person name="Llopart A."/>
            <person name="Long M."/>
            <person name="Low L."/>
            <person name="Lozovsky E."/>
            <person name="Lu J."/>
            <person name="Luo M."/>
            <person name="Machado C.A."/>
            <person name="Makalowski W."/>
            <person name="Marzo M."/>
            <person name="Matsuda M."/>
            <person name="Matzkin L."/>
            <person name="McAllister B."/>
            <person name="McBride C.S."/>
            <person name="McKernan B."/>
            <person name="McKernan K."/>
            <person name="Mendez-Lago M."/>
            <person name="Minx P."/>
            <person name="Mollenhauer M.U."/>
            <person name="Montooth K."/>
            <person name="Mount S.M."/>
            <person name="Mu X."/>
            <person name="Myers E."/>
            <person name="Negre B."/>
            <person name="Newfeld S."/>
            <person name="Nielsen R."/>
            <person name="Noor M.A."/>
            <person name="O'Grady P."/>
            <person name="Pachter L."/>
            <person name="Papaceit M."/>
            <person name="Parisi M.J."/>
            <person name="Parisi M."/>
            <person name="Parts L."/>
            <person name="Pedersen J.S."/>
            <person name="Pesole G."/>
            <person name="Phillippy A.M."/>
            <person name="Ponting C.P."/>
            <person name="Pop M."/>
            <person name="Porcelli D."/>
            <person name="Powell J.R."/>
            <person name="Prohaska S."/>
            <person name="Pruitt K."/>
            <person name="Puig M."/>
            <person name="Quesneville H."/>
            <person name="Ram K.R."/>
            <person name="Rand D."/>
            <person name="Rasmussen M.D."/>
            <person name="Reed L.K."/>
            <person name="Reenan R."/>
            <person name="Reily A."/>
            <person name="Remington K.A."/>
            <person name="Rieger T.T."/>
            <person name="Ritchie M.G."/>
            <person name="Robin C."/>
            <person name="Rogers Y.H."/>
            <person name="Rohde C."/>
            <person name="Rozas J."/>
            <person name="Rubenfield M.J."/>
            <person name="Ruiz A."/>
            <person name="Russo S."/>
            <person name="Salzberg S.L."/>
            <person name="Sanchez-Gracia A."/>
            <person name="Saranga D.J."/>
            <person name="Sato H."/>
            <person name="Schaeffer S.W."/>
            <person name="Schatz M.C."/>
            <person name="Schlenke T."/>
            <person name="Schwartz R."/>
            <person name="Segarra C."/>
            <person name="Singh R.S."/>
            <person name="Sirot L."/>
            <person name="Sirota M."/>
            <person name="Sisneros N.B."/>
            <person name="Smith C.D."/>
            <person name="Smith T.F."/>
            <person name="Spieth J."/>
            <person name="Stage D.E."/>
            <person name="Stark A."/>
            <person name="Stephan W."/>
            <person name="Strausberg R.L."/>
            <person name="Strempel S."/>
            <person name="Sturgill D."/>
            <person name="Sutton G."/>
            <person name="Sutton G.G."/>
            <person name="Tao W."/>
            <person name="Teichmann S."/>
            <person name="Tobari Y.N."/>
            <person name="Tomimura Y."/>
            <person name="Tsolas J.M."/>
            <person name="Valente V.L."/>
            <person name="Venter E."/>
            <person name="Venter J.C."/>
            <person name="Vicario S."/>
            <person name="Vieira F.G."/>
            <person name="Vilella A.J."/>
            <person name="Villasante A."/>
            <person name="Walenz B."/>
            <person name="Wang J."/>
            <person name="Wasserman M."/>
            <person name="Watts T."/>
            <person name="Wilson D."/>
            <person name="Wilson R.K."/>
            <person name="Wing R.A."/>
            <person name="Wolfner M.F."/>
            <person name="Wong A."/>
            <person name="Wong G.K."/>
            <person name="Wu C.I."/>
            <person name="Wu G."/>
            <person name="Yamamoto D."/>
            <person name="Yang H.P."/>
            <person name="Yang S.P."/>
            <person name="Yorke J.A."/>
            <person name="Yoshida K."/>
            <person name="Zdobnov E."/>
            <person name="Zhang P."/>
            <person name="Zhang Y."/>
            <person name="Zimin A.V."/>
            <person name="Baldwin J."/>
            <person name="Abdouelleil A."/>
            <person name="Abdulkadir J."/>
            <person name="Abebe A."/>
            <person name="Abera B."/>
            <person name="Abreu J."/>
            <person name="Acer S.C."/>
            <person name="Aftuck L."/>
            <person name="Alexander A."/>
            <person name="An P."/>
            <person name="Anderson E."/>
            <person name="Anderson S."/>
            <person name="Arachi H."/>
            <person name="Azer M."/>
            <person name="Bachantsang P."/>
            <person name="Barry A."/>
            <person name="Bayul T."/>
            <person name="Berlin A."/>
            <person name="Bessette D."/>
            <person name="Bloom T."/>
            <person name="Blye J."/>
            <person name="Boguslavskiy L."/>
            <person name="Bonnet C."/>
            <person name="Boukhgalter B."/>
            <person name="Bourzgui I."/>
            <person name="Brown A."/>
            <person name="Cahill P."/>
            <person name="Channer S."/>
            <person name="Cheshatsang Y."/>
            <person name="Chuda L."/>
            <person name="Citroen M."/>
            <person name="Collymore A."/>
            <person name="Cooke P."/>
            <person name="Costello M."/>
            <person name="D'Aco K."/>
            <person name="Daza R."/>
            <person name="De Haan G."/>
            <person name="DeGray S."/>
            <person name="DeMaso C."/>
            <person name="Dhargay N."/>
            <person name="Dooley K."/>
            <person name="Dooley E."/>
            <person name="Doricent M."/>
            <person name="Dorje P."/>
            <person name="Dorjee K."/>
            <person name="Dupes A."/>
            <person name="Elong R."/>
            <person name="Falk J."/>
            <person name="Farina A."/>
            <person name="Faro S."/>
            <person name="Ferguson D."/>
            <person name="Fisher S."/>
            <person name="Foley C.D."/>
            <person name="Franke A."/>
            <person name="Friedrich D."/>
            <person name="Gadbois L."/>
            <person name="Gearin G."/>
            <person name="Gearin C.R."/>
            <person name="Giannoukos G."/>
            <person name="Goode T."/>
            <person name="Graham J."/>
            <person name="Grandbois E."/>
            <person name="Grewal S."/>
            <person name="Gyaltsen K."/>
            <person name="Hafez N."/>
            <person name="Hagos B."/>
            <person name="Hall J."/>
            <person name="Henson C."/>
            <person name="Hollinger A."/>
            <person name="Honan T."/>
            <person name="Huard M.D."/>
            <person name="Hughes L."/>
            <person name="Hurhula B."/>
            <person name="Husby M.E."/>
            <person name="Kamat A."/>
            <person name="Kanga B."/>
            <person name="Kashin S."/>
            <person name="Khazanovich D."/>
            <person name="Kisner P."/>
            <person name="Lance K."/>
            <person name="Lara M."/>
            <person name="Lee W."/>
            <person name="Lennon N."/>
            <person name="Letendre F."/>
            <person name="LeVine R."/>
            <person name="Lipovsky A."/>
            <person name="Liu X."/>
            <person name="Liu J."/>
            <person name="Liu S."/>
            <person name="Lokyitsang T."/>
            <person name="Lokyitsang Y."/>
            <person name="Lubonja R."/>
            <person name="Lui A."/>
            <person name="MacDonald P."/>
            <person name="Magnisalis V."/>
            <person name="Maru K."/>
            <person name="Matthews C."/>
            <person name="McCusker W."/>
            <person name="McDonough S."/>
            <person name="Mehta T."/>
            <person name="Meldrim J."/>
            <person name="Meneus L."/>
            <person name="Mihai O."/>
            <person name="Mihalev A."/>
            <person name="Mihova T."/>
            <person name="Mittelman R."/>
            <person name="Mlenga V."/>
            <person name="Montmayeur A."/>
            <person name="Mulrain L."/>
            <person name="Navidi A."/>
            <person name="Naylor J."/>
            <person name="Negash T."/>
            <person name="Nguyen T."/>
            <person name="Nguyen N."/>
            <person name="Nicol R."/>
            <person name="Norbu C."/>
            <person name="Norbu N."/>
            <person name="Novod N."/>
            <person name="O'Neill B."/>
            <person name="Osman S."/>
            <person name="Markiewicz E."/>
            <person name="Oyono O.L."/>
            <person name="Patti C."/>
            <person name="Phunkhang P."/>
            <person name="Pierre F."/>
            <person name="Priest M."/>
            <person name="Raghuraman S."/>
            <person name="Rege F."/>
            <person name="Reyes R."/>
            <person name="Rise C."/>
            <person name="Rogov P."/>
            <person name="Ross K."/>
            <person name="Ryan E."/>
            <person name="Settipalli S."/>
            <person name="Shea T."/>
            <person name="Sherpa N."/>
            <person name="Shi L."/>
            <person name="Shih D."/>
            <person name="Sparrow T."/>
            <person name="Spaulding J."/>
            <person name="Stalker J."/>
            <person name="Stange-Thomann N."/>
            <person name="Stavropoulos S."/>
            <person name="Stone C."/>
            <person name="Strader C."/>
            <person name="Tesfaye S."/>
            <person name="Thomson T."/>
            <person name="Thoulutsang Y."/>
            <person name="Thoulutsang D."/>
            <person name="Topham K."/>
            <person name="Topping I."/>
            <person name="Tsamla T."/>
            <person name="Vassiliev H."/>
            <person name="Vo A."/>
            <person name="Wangchuk T."/>
            <person name="Wangdi T."/>
            <person name="Weiand M."/>
            <person name="Wilkinson J."/>
            <person name="Wilson A."/>
            <person name="Yadav S."/>
            <person name="Young G."/>
            <person name="Yu Q."/>
            <person name="Zembek L."/>
            <person name="Zhong D."/>
            <person name="Zimmer A."/>
            <person name="Zwirko Z."/>
            <person name="Jaffe D.B."/>
            <person name="Alvarez P."/>
            <person name="Brockman W."/>
            <person name="Butler J."/>
            <person name="Chin C."/>
            <person name="Gnerre S."/>
            <person name="Grabherr M."/>
            <person name="Kleber M."/>
            <person name="Mauceli E."/>
            <person name="MacCallum I."/>
        </authorList>
    </citation>
    <scope>NUCLEOTIDE SEQUENCE [LARGE SCALE GENOMIC DNA]</scope>
    <source>
        <strain evidence="1 2">TSC#14021-0224.01</strain>
    </source>
</reference>
<dbReference type="AlphaFoldDB" id="B3NG62"/>
<evidence type="ECO:0000313" key="2">
    <source>
        <dbReference type="Proteomes" id="UP000008711"/>
    </source>
</evidence>
<dbReference type="InterPro" id="IPR007970">
    <property type="entry name" value="DUF733"/>
</dbReference>
<reference evidence="1 2" key="2">
    <citation type="journal article" date="2008" name="Bioinformatics">
        <title>Assembly reconciliation.</title>
        <authorList>
            <person name="Zimin A.V."/>
            <person name="Smith D.R."/>
            <person name="Sutton G."/>
            <person name="Yorke J.A."/>
        </authorList>
    </citation>
    <scope>NUCLEOTIDE SEQUENCE [LARGE SCALE GENOMIC DNA]</scope>
    <source>
        <strain evidence="1 2">TSC#14021-0224.01</strain>
    </source>
</reference>
<keyword evidence="2" id="KW-1185">Reference proteome</keyword>
<protein>
    <submittedName>
        <fullName evidence="1">Uncharacterized protein</fullName>
    </submittedName>
</protein>
<dbReference type="KEGG" id="der:6544080"/>
<dbReference type="PhylomeDB" id="B3NG62"/>
<dbReference type="OrthoDB" id="7882409at2759"/>
<organism evidence="1 2">
    <name type="scientific">Drosophila erecta</name>
    <name type="common">Fruit fly</name>
    <dbReference type="NCBI Taxonomy" id="7220"/>
    <lineage>
        <taxon>Eukaryota</taxon>
        <taxon>Metazoa</taxon>
        <taxon>Ecdysozoa</taxon>
        <taxon>Arthropoda</taxon>
        <taxon>Hexapoda</taxon>
        <taxon>Insecta</taxon>
        <taxon>Pterygota</taxon>
        <taxon>Neoptera</taxon>
        <taxon>Endopterygota</taxon>
        <taxon>Diptera</taxon>
        <taxon>Brachycera</taxon>
        <taxon>Muscomorpha</taxon>
        <taxon>Ephydroidea</taxon>
        <taxon>Drosophilidae</taxon>
        <taxon>Drosophila</taxon>
        <taxon>Sophophora</taxon>
    </lineage>
</organism>
<dbReference type="OMA" id="TAFDLEF"/>
<dbReference type="HOGENOM" id="CLU_168495_0_0_1"/>
<dbReference type="Pfam" id="PF05306">
    <property type="entry name" value="DUF733"/>
    <property type="match status" value="1"/>
</dbReference>